<evidence type="ECO:0000313" key="9">
    <source>
        <dbReference type="Proteomes" id="UP000031516"/>
    </source>
</evidence>
<name>A0A0A8LDY8_9SACH</name>
<dbReference type="AlphaFoldDB" id="A0A0A8LDY8"/>
<evidence type="ECO:0000256" key="2">
    <source>
        <dbReference type="ARBA" id="ARBA00022448"/>
    </source>
</evidence>
<evidence type="ECO:0000256" key="3">
    <source>
        <dbReference type="ARBA" id="ARBA00022692"/>
    </source>
</evidence>
<evidence type="ECO:0000256" key="7">
    <source>
        <dbReference type="SAM" id="Phobius"/>
    </source>
</evidence>
<dbReference type="Gene3D" id="1.20.1280.290">
    <property type="match status" value="1"/>
</dbReference>
<protein>
    <submittedName>
        <fullName evidence="8">WGS project CCBQ000000000 data, contig 00058</fullName>
    </submittedName>
</protein>
<keyword evidence="6 7" id="KW-0472">Membrane</keyword>
<evidence type="ECO:0000313" key="8">
    <source>
        <dbReference type="EMBL" id="CDO96585.1"/>
    </source>
</evidence>
<keyword evidence="4" id="KW-0677">Repeat</keyword>
<dbReference type="SMART" id="SM00679">
    <property type="entry name" value="CTNS"/>
    <property type="match status" value="2"/>
</dbReference>
<dbReference type="GO" id="GO:0005774">
    <property type="term" value="C:vacuolar membrane"/>
    <property type="evidence" value="ECO:0007669"/>
    <property type="project" value="TreeGrafter"/>
</dbReference>
<dbReference type="PANTHER" id="PTHR13131">
    <property type="entry name" value="CYSTINOSIN"/>
    <property type="match status" value="1"/>
</dbReference>
<comment type="caution">
    <text evidence="8">The sequence shown here is derived from an EMBL/GenBank/DDBJ whole genome shotgun (WGS) entry which is preliminary data.</text>
</comment>
<keyword evidence="9" id="KW-1185">Reference proteome</keyword>
<evidence type="ECO:0000256" key="5">
    <source>
        <dbReference type="ARBA" id="ARBA00022989"/>
    </source>
</evidence>
<dbReference type="Proteomes" id="UP000031516">
    <property type="component" value="Unassembled WGS sequence"/>
</dbReference>
<feature type="transmembrane region" description="Helical" evidence="7">
    <location>
        <begin position="116"/>
        <end position="137"/>
    </location>
</feature>
<dbReference type="GO" id="GO:0000324">
    <property type="term" value="C:fungal-type vacuole"/>
    <property type="evidence" value="ECO:0007669"/>
    <property type="project" value="TreeGrafter"/>
</dbReference>
<dbReference type="InterPro" id="IPR006603">
    <property type="entry name" value="PQ-loop_rpt"/>
</dbReference>
<sequence>MERLLGITYVACWSVSVYPVIWGNWKNGNPNAVSFDYVVLNTVGYSCLMVSMILQKHLWLEGADETLVAPEITRSDLVYCGHGTLMCFILLSQFLLGERLWNFSHTTRTFPKMQYVYLRMFTIIMLMILVATFVFFADVVKIGLSNASLLSYCNNLSLVKIVMSLTKHLPQVRHNFQRKSMAGFPIQSTCLDFLGSVSSLSQLALRLSSKPQGLTLISFFTNFGKIGIGLITLLFNIVYISQWIAYRDSY</sequence>
<dbReference type="EMBL" id="CCBQ010000047">
    <property type="protein sequence ID" value="CDO96585.1"/>
    <property type="molecule type" value="Genomic_DNA"/>
</dbReference>
<dbReference type="OrthoDB" id="75720at2759"/>
<comment type="subcellular location">
    <subcellularLocation>
        <location evidence="1">Endomembrane system</location>
        <topology evidence="1">Multi-pass membrane protein</topology>
    </subcellularLocation>
</comment>
<dbReference type="GO" id="GO:0012505">
    <property type="term" value="C:endomembrane system"/>
    <property type="evidence" value="ECO:0007669"/>
    <property type="project" value="UniProtKB-SubCell"/>
</dbReference>
<feature type="transmembrane region" description="Helical" evidence="7">
    <location>
        <begin position="226"/>
        <end position="246"/>
    </location>
</feature>
<keyword evidence="2" id="KW-0813">Transport</keyword>
<feature type="transmembrane region" description="Helical" evidence="7">
    <location>
        <begin position="37"/>
        <end position="55"/>
    </location>
</feature>
<accession>A0A0A8LDY8</accession>
<dbReference type="Pfam" id="PF04193">
    <property type="entry name" value="PQ-loop"/>
    <property type="match status" value="2"/>
</dbReference>
<dbReference type="GO" id="GO:0015184">
    <property type="term" value="F:L-cystine transmembrane transporter activity"/>
    <property type="evidence" value="ECO:0007669"/>
    <property type="project" value="TreeGrafter"/>
</dbReference>
<proteinExistence type="predicted"/>
<dbReference type="PANTHER" id="PTHR13131:SF5">
    <property type="entry name" value="CYSTINOSIN"/>
    <property type="match status" value="1"/>
</dbReference>
<evidence type="ECO:0000256" key="6">
    <source>
        <dbReference type="ARBA" id="ARBA00023136"/>
    </source>
</evidence>
<evidence type="ECO:0000256" key="4">
    <source>
        <dbReference type="ARBA" id="ARBA00022737"/>
    </source>
</evidence>
<reference evidence="8 9" key="1">
    <citation type="submission" date="2014-03" db="EMBL/GenBank/DDBJ databases">
        <title>The genome of Kluyveromyces dobzhanskii.</title>
        <authorList>
            <person name="Nystedt B."/>
            <person name="Astrom S."/>
        </authorList>
    </citation>
    <scope>NUCLEOTIDE SEQUENCE [LARGE SCALE GENOMIC DNA]</scope>
    <source>
        <strain evidence="8 9">CBS 2104</strain>
    </source>
</reference>
<feature type="transmembrane region" description="Helical" evidence="7">
    <location>
        <begin position="7"/>
        <end position="25"/>
    </location>
</feature>
<dbReference type="InterPro" id="IPR005282">
    <property type="entry name" value="LC_transporter"/>
</dbReference>
<keyword evidence="3 7" id="KW-0812">Transmembrane</keyword>
<organism evidence="8 9">
    <name type="scientific">Kluyveromyces dobzhanskii CBS 2104</name>
    <dbReference type="NCBI Taxonomy" id="1427455"/>
    <lineage>
        <taxon>Eukaryota</taxon>
        <taxon>Fungi</taxon>
        <taxon>Dikarya</taxon>
        <taxon>Ascomycota</taxon>
        <taxon>Saccharomycotina</taxon>
        <taxon>Saccharomycetes</taxon>
        <taxon>Saccharomycetales</taxon>
        <taxon>Saccharomycetaceae</taxon>
        <taxon>Kluyveromyces</taxon>
    </lineage>
</organism>
<evidence type="ECO:0000256" key="1">
    <source>
        <dbReference type="ARBA" id="ARBA00004127"/>
    </source>
</evidence>
<keyword evidence="5 7" id="KW-1133">Transmembrane helix</keyword>
<gene>
    <name evidence="8" type="ORF">KLDO_g4782B</name>
</gene>